<keyword evidence="2 5" id="KW-0812">Transmembrane</keyword>
<feature type="transmembrane region" description="Helical" evidence="5">
    <location>
        <begin position="20"/>
        <end position="38"/>
    </location>
</feature>
<comment type="caution">
    <text evidence="6">The sequence shown here is derived from an EMBL/GenBank/DDBJ whole genome shotgun (WGS) entry which is preliminary data.</text>
</comment>
<keyword evidence="3 5" id="KW-1133">Transmembrane helix</keyword>
<protein>
    <recommendedName>
        <fullName evidence="8">RTA1 domain protein</fullName>
    </recommendedName>
</protein>
<evidence type="ECO:0008006" key="8">
    <source>
        <dbReference type="Google" id="ProtNLM"/>
    </source>
</evidence>
<evidence type="ECO:0000256" key="5">
    <source>
        <dbReference type="SAM" id="Phobius"/>
    </source>
</evidence>
<reference evidence="6" key="1">
    <citation type="journal article" date="2021" name="Nat. Commun.">
        <title>Genetic determinants of endophytism in the Arabidopsis root mycobiome.</title>
        <authorList>
            <person name="Mesny F."/>
            <person name="Miyauchi S."/>
            <person name="Thiergart T."/>
            <person name="Pickel B."/>
            <person name="Atanasova L."/>
            <person name="Karlsson M."/>
            <person name="Huettel B."/>
            <person name="Barry K.W."/>
            <person name="Haridas S."/>
            <person name="Chen C."/>
            <person name="Bauer D."/>
            <person name="Andreopoulos W."/>
            <person name="Pangilinan J."/>
            <person name="LaButti K."/>
            <person name="Riley R."/>
            <person name="Lipzen A."/>
            <person name="Clum A."/>
            <person name="Drula E."/>
            <person name="Henrissat B."/>
            <person name="Kohler A."/>
            <person name="Grigoriev I.V."/>
            <person name="Martin F.M."/>
            <person name="Hacquard S."/>
        </authorList>
    </citation>
    <scope>NUCLEOTIDE SEQUENCE</scope>
    <source>
        <strain evidence="6">MPI-CAGE-CH-0230</strain>
    </source>
</reference>
<dbReference type="PANTHER" id="PTHR31465">
    <property type="entry name" value="PROTEIN RTA1-RELATED"/>
    <property type="match status" value="1"/>
</dbReference>
<evidence type="ECO:0000256" key="1">
    <source>
        <dbReference type="ARBA" id="ARBA00004141"/>
    </source>
</evidence>
<evidence type="ECO:0000256" key="4">
    <source>
        <dbReference type="ARBA" id="ARBA00023136"/>
    </source>
</evidence>
<proteinExistence type="predicted"/>
<gene>
    <name evidence="6" type="ORF">B0I36DRAFT_387511</name>
</gene>
<dbReference type="AlphaFoldDB" id="A0A9P9BLR1"/>
<sequence>MSDWGQPVLYSLYIYQPNNIAPIIFAVLYGISAVLHIWQCIRYKAFKLAGLLPTCAVLFTLGYALREYGAYNYLYRRTDKTALIVYITSQISIYVCPPLLELANYHILARMFSYVPFFAPIPASLVLRTFGGLMAIVEALNALGVALASNPTSSPTTQAVGSHVSIAAISIQLAVIVSFFLVAGLFQYRLGRARLRVRTVQTLLYALYASMALILARCIYRLVEHLGPSHKNIADMDALWALSPLFRYEIFFLVFEAILMLLNSLLWNAWHPARYLPRETHVYLAQDGTEVEGEKEVDGRNLGQKVAHVLSFGLLFRHNVRNYAALELTAREGGASQ</sequence>
<keyword evidence="4 5" id="KW-0472">Membrane</keyword>
<dbReference type="Proteomes" id="UP000756346">
    <property type="component" value="Unassembled WGS sequence"/>
</dbReference>
<evidence type="ECO:0000313" key="7">
    <source>
        <dbReference type="Proteomes" id="UP000756346"/>
    </source>
</evidence>
<feature type="transmembrane region" description="Helical" evidence="5">
    <location>
        <begin position="83"/>
        <end position="104"/>
    </location>
</feature>
<feature type="transmembrane region" description="Helical" evidence="5">
    <location>
        <begin position="45"/>
        <end position="63"/>
    </location>
</feature>
<feature type="transmembrane region" description="Helical" evidence="5">
    <location>
        <begin position="250"/>
        <end position="270"/>
    </location>
</feature>
<dbReference type="PANTHER" id="PTHR31465:SF34">
    <property type="entry name" value="DOMAIN PROTEIN, PUTATIVE (AFU_ORTHOLOGUE AFUA_3G00480)-RELATED"/>
    <property type="match status" value="1"/>
</dbReference>
<evidence type="ECO:0000256" key="3">
    <source>
        <dbReference type="ARBA" id="ARBA00022989"/>
    </source>
</evidence>
<dbReference type="Pfam" id="PF04479">
    <property type="entry name" value="RTA1"/>
    <property type="match status" value="1"/>
</dbReference>
<dbReference type="InterPro" id="IPR007568">
    <property type="entry name" value="RTA1"/>
</dbReference>
<dbReference type="EMBL" id="JAGTJQ010000009">
    <property type="protein sequence ID" value="KAH7025167.1"/>
    <property type="molecule type" value="Genomic_DNA"/>
</dbReference>
<dbReference type="GO" id="GO:0016020">
    <property type="term" value="C:membrane"/>
    <property type="evidence" value="ECO:0007669"/>
    <property type="project" value="UniProtKB-SubCell"/>
</dbReference>
<comment type="subcellular location">
    <subcellularLocation>
        <location evidence="1">Membrane</location>
        <topology evidence="1">Multi-pass membrane protein</topology>
    </subcellularLocation>
</comment>
<dbReference type="GeneID" id="70190729"/>
<feature type="transmembrane region" description="Helical" evidence="5">
    <location>
        <begin position="202"/>
        <end position="223"/>
    </location>
</feature>
<dbReference type="RefSeq" id="XP_046008715.1">
    <property type="nucleotide sequence ID" value="XM_046161183.1"/>
</dbReference>
<name>A0A9P9BLR1_9PEZI</name>
<feature type="transmembrane region" description="Helical" evidence="5">
    <location>
        <begin position="166"/>
        <end position="190"/>
    </location>
</feature>
<feature type="transmembrane region" description="Helical" evidence="5">
    <location>
        <begin position="125"/>
        <end position="146"/>
    </location>
</feature>
<keyword evidence="7" id="KW-1185">Reference proteome</keyword>
<evidence type="ECO:0000256" key="2">
    <source>
        <dbReference type="ARBA" id="ARBA00022692"/>
    </source>
</evidence>
<accession>A0A9P9BLR1</accession>
<organism evidence="6 7">
    <name type="scientific">Microdochium trichocladiopsis</name>
    <dbReference type="NCBI Taxonomy" id="1682393"/>
    <lineage>
        <taxon>Eukaryota</taxon>
        <taxon>Fungi</taxon>
        <taxon>Dikarya</taxon>
        <taxon>Ascomycota</taxon>
        <taxon>Pezizomycotina</taxon>
        <taxon>Sordariomycetes</taxon>
        <taxon>Xylariomycetidae</taxon>
        <taxon>Xylariales</taxon>
        <taxon>Microdochiaceae</taxon>
        <taxon>Microdochium</taxon>
    </lineage>
</organism>
<dbReference type="OrthoDB" id="3358017at2759"/>
<evidence type="ECO:0000313" key="6">
    <source>
        <dbReference type="EMBL" id="KAH7025167.1"/>
    </source>
</evidence>